<keyword evidence="8" id="KW-1185">Reference proteome</keyword>
<sequence>MTRSIELPLWLLVLILAFATVTFASHFLFPSVRWFFRKRLERAVERLNEKLERPIEPFKLARRYDMVQRLSYDPEVAKAIAEHARKSGMPEQVAFETAQRYAREIVPRFSATAYFGFGIWIAKLLSRSFYRVRLGAFDEARLKEIDPDSTIVFVMNHRSNMDYVLVTWLAAERSHLSYAVGEWARVWPLRMLIRSMGAYFIRRKSRNALYRKVLSRYVRLATDGGVTQAMFPEGGLSLNGTVGEPKLGLLSYLVQDFDPEVNRNVVFVPVAMNYDRVLEDRVLVRADILGNRRFGLRFKYVARHIGRHVWQRVTGKFHRFGYASVSFGAPLSLNEYLASHRTEEDPLENLGHELMSRIRDVVPVLPVPVVAAIMLEQETLTRAEVEARFAALVSDMEASGAHVHLPRGDMSYATEVGIRLLSLRKLIVEEGEGPLARYRVNQPDRLILAYYANSIAHLSDAITTVQMSDLSPAEVADAAGFPD</sequence>
<protein>
    <recommendedName>
        <fullName evidence="4">Glycerol-3-phosphate acyltransferase</fullName>
        <ecNumber evidence="3">2.3.1.15</ecNumber>
    </recommendedName>
</protein>
<dbReference type="SMART" id="SM00563">
    <property type="entry name" value="PlsC"/>
    <property type="match status" value="1"/>
</dbReference>
<organism evidence="7 8">
    <name type="scientific">Aliiroseovarius sediminilitoris</name>
    <dbReference type="NCBI Taxonomy" id="1173584"/>
    <lineage>
        <taxon>Bacteria</taxon>
        <taxon>Pseudomonadati</taxon>
        <taxon>Pseudomonadota</taxon>
        <taxon>Alphaproteobacteria</taxon>
        <taxon>Rhodobacterales</taxon>
        <taxon>Paracoccaceae</taxon>
        <taxon>Aliiroseovarius</taxon>
    </lineage>
</organism>
<dbReference type="GO" id="GO:0004366">
    <property type="term" value="F:glycerol-3-phosphate O-acyltransferase activity"/>
    <property type="evidence" value="ECO:0007669"/>
    <property type="project" value="UniProtKB-EC"/>
</dbReference>
<evidence type="ECO:0000256" key="5">
    <source>
        <dbReference type="ARBA" id="ARBA00048427"/>
    </source>
</evidence>
<dbReference type="InterPro" id="IPR022284">
    <property type="entry name" value="GPAT/DHAPAT"/>
</dbReference>
<keyword evidence="7" id="KW-0808">Transferase</keyword>
<dbReference type="Proteomes" id="UP000199650">
    <property type="component" value="Unassembled WGS sequence"/>
</dbReference>
<keyword evidence="7" id="KW-0012">Acyltransferase</keyword>
<evidence type="ECO:0000256" key="1">
    <source>
        <dbReference type="ARBA" id="ARBA00004184"/>
    </source>
</evidence>
<dbReference type="InterPro" id="IPR045520">
    <property type="entry name" value="GPAT/DHAPAT_C"/>
</dbReference>
<dbReference type="Pfam" id="PF01553">
    <property type="entry name" value="Acyltransferase"/>
    <property type="match status" value="1"/>
</dbReference>
<dbReference type="InterPro" id="IPR002123">
    <property type="entry name" value="Plipid/glycerol_acylTrfase"/>
</dbReference>
<evidence type="ECO:0000256" key="4">
    <source>
        <dbReference type="ARBA" id="ARBA00013432"/>
    </source>
</evidence>
<gene>
    <name evidence="7" type="ORF">SAMN05444851_1201</name>
</gene>
<evidence type="ECO:0000313" key="7">
    <source>
        <dbReference type="EMBL" id="SEW06889.1"/>
    </source>
</evidence>
<dbReference type="GO" id="GO:0016024">
    <property type="term" value="P:CDP-diacylglycerol biosynthetic process"/>
    <property type="evidence" value="ECO:0007669"/>
    <property type="project" value="UniProtKB-UniPathway"/>
</dbReference>
<dbReference type="PANTHER" id="PTHR12563">
    <property type="entry name" value="GLYCEROL-3-PHOSPHATE ACYLTRANSFERASE"/>
    <property type="match status" value="1"/>
</dbReference>
<dbReference type="AlphaFoldDB" id="A0A1I0NYC2"/>
<dbReference type="EMBL" id="FOJB01000001">
    <property type="protein sequence ID" value="SEW06889.1"/>
    <property type="molecule type" value="Genomic_DNA"/>
</dbReference>
<accession>A0A1I0NYC2</accession>
<comment type="subcellular location">
    <subcellularLocation>
        <location evidence="1">Endomembrane system</location>
        <topology evidence="1">Peripheral membrane protein</topology>
    </subcellularLocation>
</comment>
<dbReference type="EC" id="2.3.1.15" evidence="3"/>
<reference evidence="7 8" key="1">
    <citation type="submission" date="2016-10" db="EMBL/GenBank/DDBJ databases">
        <authorList>
            <person name="de Groot N.N."/>
        </authorList>
    </citation>
    <scope>NUCLEOTIDE SEQUENCE [LARGE SCALE GENOMIC DNA]</scope>
    <source>
        <strain evidence="7 8">DSM 29439</strain>
    </source>
</reference>
<dbReference type="UniPathway" id="UPA00557">
    <property type="reaction ID" value="UER00612"/>
</dbReference>
<name>A0A1I0NYC2_9RHOB</name>
<evidence type="ECO:0000259" key="6">
    <source>
        <dbReference type="SMART" id="SM00563"/>
    </source>
</evidence>
<dbReference type="Pfam" id="PF19277">
    <property type="entry name" value="GPAT_C"/>
    <property type="match status" value="1"/>
</dbReference>
<dbReference type="RefSeq" id="WP_091429116.1">
    <property type="nucleotide sequence ID" value="NZ_FOJB01000001.1"/>
</dbReference>
<evidence type="ECO:0000313" key="8">
    <source>
        <dbReference type="Proteomes" id="UP000199650"/>
    </source>
</evidence>
<evidence type="ECO:0000256" key="3">
    <source>
        <dbReference type="ARBA" id="ARBA00013113"/>
    </source>
</evidence>
<dbReference type="STRING" id="1173584.SAMN05444851_1201"/>
<dbReference type="OrthoDB" id="335193at2"/>
<comment type="catalytic activity">
    <reaction evidence="5">
        <text>sn-glycerol 3-phosphate + an acyl-CoA = a 1-acyl-sn-glycero-3-phosphate + CoA</text>
        <dbReference type="Rhea" id="RHEA:15325"/>
        <dbReference type="ChEBI" id="CHEBI:57287"/>
        <dbReference type="ChEBI" id="CHEBI:57597"/>
        <dbReference type="ChEBI" id="CHEBI:57970"/>
        <dbReference type="ChEBI" id="CHEBI:58342"/>
        <dbReference type="EC" id="2.3.1.15"/>
    </reaction>
</comment>
<dbReference type="PANTHER" id="PTHR12563:SF17">
    <property type="entry name" value="DIHYDROXYACETONE PHOSPHATE ACYLTRANSFERASE"/>
    <property type="match status" value="1"/>
</dbReference>
<dbReference type="GO" id="GO:0012505">
    <property type="term" value="C:endomembrane system"/>
    <property type="evidence" value="ECO:0007669"/>
    <property type="project" value="UniProtKB-SubCell"/>
</dbReference>
<proteinExistence type="predicted"/>
<dbReference type="SUPFAM" id="SSF69593">
    <property type="entry name" value="Glycerol-3-phosphate (1)-acyltransferase"/>
    <property type="match status" value="1"/>
</dbReference>
<feature type="domain" description="Phospholipid/glycerol acyltransferase" evidence="6">
    <location>
        <begin position="151"/>
        <end position="275"/>
    </location>
</feature>
<evidence type="ECO:0000256" key="2">
    <source>
        <dbReference type="ARBA" id="ARBA00004765"/>
    </source>
</evidence>
<comment type="pathway">
    <text evidence="2">Phospholipid metabolism; CDP-diacylglycerol biosynthesis; CDP-diacylglycerol from sn-glycerol 3-phosphate: step 1/3.</text>
</comment>